<dbReference type="Gene3D" id="1.10.287.950">
    <property type="entry name" value="Methyl-accepting chemotaxis protein"/>
    <property type="match status" value="1"/>
</dbReference>
<dbReference type="SUPFAM" id="SSF58104">
    <property type="entry name" value="Methyl-accepting chemotaxis protein (MCP) signaling domain"/>
    <property type="match status" value="1"/>
</dbReference>
<evidence type="ECO:0000256" key="1">
    <source>
        <dbReference type="ARBA" id="ARBA00023224"/>
    </source>
</evidence>
<dbReference type="PANTHER" id="PTHR32089:SF112">
    <property type="entry name" value="LYSOZYME-LIKE PROTEIN-RELATED"/>
    <property type="match status" value="1"/>
</dbReference>
<feature type="domain" description="Methyl-accepting transducer" evidence="4">
    <location>
        <begin position="360"/>
        <end position="596"/>
    </location>
</feature>
<evidence type="ECO:0000313" key="5">
    <source>
        <dbReference type="EMBL" id="BAH73734.1"/>
    </source>
</evidence>
<dbReference type="STRING" id="573370.DMR_02430"/>
<proteinExistence type="predicted"/>
<keyword evidence="1 2" id="KW-0807">Transducer</keyword>
<dbReference type="Proteomes" id="UP000009071">
    <property type="component" value="Chromosome"/>
</dbReference>
<dbReference type="PANTHER" id="PTHR32089">
    <property type="entry name" value="METHYL-ACCEPTING CHEMOTAXIS PROTEIN MCPB"/>
    <property type="match status" value="1"/>
</dbReference>
<accession>C4XGF4</accession>
<dbReference type="KEGG" id="dma:DMR_02430"/>
<keyword evidence="3" id="KW-1133">Transmembrane helix</keyword>
<evidence type="ECO:0000256" key="2">
    <source>
        <dbReference type="PROSITE-ProRule" id="PRU00284"/>
    </source>
</evidence>
<evidence type="ECO:0000256" key="3">
    <source>
        <dbReference type="SAM" id="Phobius"/>
    </source>
</evidence>
<gene>
    <name evidence="5" type="ordered locus">DMR_02430</name>
</gene>
<sequence>MPRRSPSALLWLQAPAPGRSPLTSHLMKAAPAPAARRRTAMRRPIRSIRVKALALVSLIAALALGGLFWANAAWQRQAAFSRIRQVGAAEAELVRLIVDEPMRVGDNAATTAQFAKIASGGSRLSVALADYRGQVTYATDAASLRRPLAEAMPGPALAGLLREALEQGRDGDGLETAGGRTGYATVRAVKNAPECHHCHGASREVLGALVTVADVSPDMAALADNQLRTGFLSLAGLAGLVAGLLLFMKRAIIDRLAFLAGVSRQIADGDMEACRAVADRNARRRARNAADEITVLGESLCDLVDNLRAKIAEADDKTREAACQADRAGVCLAEAEAAREAAASARREGSTAAARTLEAVVDHLSEASVALAEAVARADSGARTQKDAAQETCAAIGVMQTVAAEAVATAGKAAAVSGQARDRAGLGAEAVRELSVCIEGLRDLAETLRRDILALGREAEGIGAVITVISDIADQTNLLALNAAIEAARAGDAGRGFAVVADEVRKLAEKTMTATKDVERAVTGIQAGARDHVGSVQKAVAAIGAASELAGRSGEALSGIVGLVADATRQVGAIADSCQEQSGIIDEIGRALEGISAISQETAEAMATADAAVSRLADQAERLTHLTDDMLAEETSAASAAPGTCSGRDLG</sequence>
<dbReference type="Gene3D" id="6.10.340.10">
    <property type="match status" value="1"/>
</dbReference>
<keyword evidence="3" id="KW-0472">Membrane</keyword>
<dbReference type="Gene3D" id="3.30.450.290">
    <property type="match status" value="1"/>
</dbReference>
<organism evidence="5 6">
    <name type="scientific">Solidesulfovibrio magneticus (strain ATCC 700980 / DSM 13731 / RS-1)</name>
    <name type="common">Desulfovibrio magneticus</name>
    <dbReference type="NCBI Taxonomy" id="573370"/>
    <lineage>
        <taxon>Bacteria</taxon>
        <taxon>Pseudomonadati</taxon>
        <taxon>Thermodesulfobacteriota</taxon>
        <taxon>Desulfovibrionia</taxon>
        <taxon>Desulfovibrionales</taxon>
        <taxon>Desulfovibrionaceae</taxon>
        <taxon>Solidesulfovibrio</taxon>
    </lineage>
</organism>
<dbReference type="GO" id="GO:0016020">
    <property type="term" value="C:membrane"/>
    <property type="evidence" value="ECO:0007669"/>
    <property type="project" value="InterPro"/>
</dbReference>
<evidence type="ECO:0000259" key="4">
    <source>
        <dbReference type="PROSITE" id="PS50111"/>
    </source>
</evidence>
<dbReference type="AlphaFoldDB" id="C4XGF4"/>
<dbReference type="InterPro" id="IPR004089">
    <property type="entry name" value="MCPsignal_dom"/>
</dbReference>
<keyword evidence="6" id="KW-1185">Reference proteome</keyword>
<evidence type="ECO:0000313" key="6">
    <source>
        <dbReference type="Proteomes" id="UP000009071"/>
    </source>
</evidence>
<dbReference type="HOGENOM" id="CLU_000445_107_27_7"/>
<dbReference type="SMART" id="SM00283">
    <property type="entry name" value="MA"/>
    <property type="match status" value="1"/>
</dbReference>
<dbReference type="eggNOG" id="COG0840">
    <property type="taxonomic scope" value="Bacteria"/>
</dbReference>
<dbReference type="GO" id="GO:0007165">
    <property type="term" value="P:signal transduction"/>
    <property type="evidence" value="ECO:0007669"/>
    <property type="project" value="UniProtKB-KW"/>
</dbReference>
<feature type="transmembrane region" description="Helical" evidence="3">
    <location>
        <begin position="229"/>
        <end position="248"/>
    </location>
</feature>
<keyword evidence="3" id="KW-0812">Transmembrane</keyword>
<dbReference type="EMBL" id="AP010904">
    <property type="protein sequence ID" value="BAH73734.1"/>
    <property type="molecule type" value="Genomic_DNA"/>
</dbReference>
<reference evidence="5 6" key="1">
    <citation type="journal article" date="2009" name="Genome Res.">
        <title>Whole genome sequence of Desulfovibrio magneticus strain RS-1 revealed common gene clusters in magnetotactic bacteria.</title>
        <authorList>
            <person name="Nakazawa H."/>
            <person name="Arakaki A."/>
            <person name="Narita-Yamada S."/>
            <person name="Yashiro I."/>
            <person name="Jinno K."/>
            <person name="Aoki N."/>
            <person name="Tsuruyama A."/>
            <person name="Okamura Y."/>
            <person name="Tanikawa S."/>
            <person name="Fujita N."/>
            <person name="Takeyama H."/>
            <person name="Matsunaga T."/>
        </authorList>
    </citation>
    <scope>NUCLEOTIDE SEQUENCE [LARGE SCALE GENOMIC DNA]</scope>
    <source>
        <strain evidence="6">ATCC 700980 / DSM 13731 / RS-1</strain>
    </source>
</reference>
<name>C4XGF4_SOLM1</name>
<dbReference type="PROSITE" id="PS50111">
    <property type="entry name" value="CHEMOTAXIS_TRANSDUC_2"/>
    <property type="match status" value="1"/>
</dbReference>
<protein>
    <submittedName>
        <fullName evidence="5">Methyl-accepting chemotaxis protein</fullName>
    </submittedName>
</protein>
<feature type="transmembrane region" description="Helical" evidence="3">
    <location>
        <begin position="50"/>
        <end position="74"/>
    </location>
</feature>
<dbReference type="Pfam" id="PF00015">
    <property type="entry name" value="MCPsignal"/>
    <property type="match status" value="1"/>
</dbReference>